<dbReference type="InterPro" id="IPR005160">
    <property type="entry name" value="Ku_C"/>
</dbReference>
<dbReference type="EMBL" id="OY731407">
    <property type="protein sequence ID" value="CAJ1977819.1"/>
    <property type="molecule type" value="Genomic_DNA"/>
</dbReference>
<dbReference type="GO" id="GO:0006303">
    <property type="term" value="P:double-strand break repair via nonhomologous end joining"/>
    <property type="evidence" value="ECO:0007669"/>
    <property type="project" value="InterPro"/>
</dbReference>
<feature type="region of interest" description="Disordered" evidence="20">
    <location>
        <begin position="900"/>
        <end position="978"/>
    </location>
</feature>
<evidence type="ECO:0000256" key="12">
    <source>
        <dbReference type="ARBA" id="ARBA00022840"/>
    </source>
</evidence>
<dbReference type="SUPFAM" id="SSF48371">
    <property type="entry name" value="ARM repeat"/>
    <property type="match status" value="1"/>
</dbReference>
<dbReference type="InterPro" id="IPR036361">
    <property type="entry name" value="SAP_dom_sf"/>
</dbReference>
<dbReference type="PANTHER" id="PTHR10997">
    <property type="entry name" value="IMPORTIN-7, 8, 11"/>
    <property type="match status" value="1"/>
</dbReference>
<evidence type="ECO:0000256" key="3">
    <source>
        <dbReference type="ARBA" id="ARBA00005240"/>
    </source>
</evidence>
<dbReference type="Pfam" id="PF02735">
    <property type="entry name" value="Ku"/>
    <property type="match status" value="1"/>
</dbReference>
<dbReference type="SUPFAM" id="SSF53300">
    <property type="entry name" value="vWA-like"/>
    <property type="match status" value="1"/>
</dbReference>
<dbReference type="InterPro" id="IPR005161">
    <property type="entry name" value="Ku_N"/>
</dbReference>
<dbReference type="Pfam" id="PF25758">
    <property type="entry name" value="TPR_IPO11"/>
    <property type="match status" value="1"/>
</dbReference>
<dbReference type="InterPro" id="IPR001494">
    <property type="entry name" value="Importin-beta_N"/>
</dbReference>
<dbReference type="FunFam" id="1.10.1600.10:FF:000003">
    <property type="entry name" value="ATP-dependent DNA helicase 2 subunit KU70"/>
    <property type="match status" value="1"/>
</dbReference>
<dbReference type="EC" id="3.6.4.12" evidence="5"/>
<dbReference type="GO" id="GO:0031267">
    <property type="term" value="F:small GTPase binding"/>
    <property type="evidence" value="ECO:0007669"/>
    <property type="project" value="InterPro"/>
</dbReference>
<gene>
    <name evidence="23" type="ORF">AYBTSS11_LOCUS29989</name>
</gene>
<keyword evidence="7" id="KW-0963">Cytoplasm</keyword>
<keyword evidence="9" id="KW-0227">DNA damage</keyword>
<dbReference type="InterPro" id="IPR003034">
    <property type="entry name" value="SAP_dom"/>
</dbReference>
<keyword evidence="13" id="KW-0653">Protein transport</keyword>
<keyword evidence="11" id="KW-0347">Helicase</keyword>
<organism evidence="23 24">
    <name type="scientific">Sphenostylis stenocarpa</name>
    <dbReference type="NCBI Taxonomy" id="92480"/>
    <lineage>
        <taxon>Eukaryota</taxon>
        <taxon>Viridiplantae</taxon>
        <taxon>Streptophyta</taxon>
        <taxon>Embryophyta</taxon>
        <taxon>Tracheophyta</taxon>
        <taxon>Spermatophyta</taxon>
        <taxon>Magnoliopsida</taxon>
        <taxon>eudicotyledons</taxon>
        <taxon>Gunneridae</taxon>
        <taxon>Pentapetalae</taxon>
        <taxon>rosids</taxon>
        <taxon>fabids</taxon>
        <taxon>Fabales</taxon>
        <taxon>Fabaceae</taxon>
        <taxon>Papilionoideae</taxon>
        <taxon>50 kb inversion clade</taxon>
        <taxon>NPAAA clade</taxon>
        <taxon>indigoferoid/millettioid clade</taxon>
        <taxon>Phaseoleae</taxon>
        <taxon>Sphenostylis</taxon>
    </lineage>
</organism>
<keyword evidence="8" id="KW-0547">Nucleotide-binding</keyword>
<evidence type="ECO:0000256" key="11">
    <source>
        <dbReference type="ARBA" id="ARBA00022806"/>
    </source>
</evidence>
<evidence type="ECO:0000256" key="9">
    <source>
        <dbReference type="ARBA" id="ARBA00022763"/>
    </source>
</evidence>
<dbReference type="InterPro" id="IPR011989">
    <property type="entry name" value="ARM-like"/>
</dbReference>
<dbReference type="PROSITE" id="PS50800">
    <property type="entry name" value="SAP"/>
    <property type="match status" value="1"/>
</dbReference>
<dbReference type="Proteomes" id="UP001189624">
    <property type="component" value="Chromosome 10"/>
</dbReference>
<evidence type="ECO:0000256" key="5">
    <source>
        <dbReference type="ARBA" id="ARBA00012551"/>
    </source>
</evidence>
<feature type="compositionally biased region" description="Basic and acidic residues" evidence="20">
    <location>
        <begin position="942"/>
        <end position="951"/>
    </location>
</feature>
<comment type="similarity">
    <text evidence="3">Belongs to the ku70 family.</text>
</comment>
<keyword evidence="24" id="KW-1185">Reference proteome</keyword>
<dbReference type="SMART" id="SM00513">
    <property type="entry name" value="SAP"/>
    <property type="match status" value="1"/>
</dbReference>
<dbReference type="Gene3D" id="3.40.50.410">
    <property type="entry name" value="von Willebrand factor, type A domain"/>
    <property type="match status" value="1"/>
</dbReference>
<name>A0AA86W419_9FABA</name>
<dbReference type="Pfam" id="PF03730">
    <property type="entry name" value="Ku_C"/>
    <property type="match status" value="1"/>
</dbReference>
<accession>A0AA86W419</accession>
<keyword evidence="6" id="KW-0813">Transport</keyword>
<protein>
    <recommendedName>
        <fullName evidence="5">DNA helicase</fullName>
        <ecNumber evidence="5">3.6.4.12</ecNumber>
    </recommendedName>
</protein>
<dbReference type="SUPFAM" id="SSF68906">
    <property type="entry name" value="SAP domain"/>
    <property type="match status" value="1"/>
</dbReference>
<dbReference type="Pfam" id="PF03810">
    <property type="entry name" value="IBN_N"/>
    <property type="match status" value="1"/>
</dbReference>
<evidence type="ECO:0000256" key="8">
    <source>
        <dbReference type="ARBA" id="ARBA00022741"/>
    </source>
</evidence>
<dbReference type="CDD" id="cd01458">
    <property type="entry name" value="vWA_ku"/>
    <property type="match status" value="1"/>
</dbReference>
<evidence type="ECO:0000259" key="21">
    <source>
        <dbReference type="PROSITE" id="PS50166"/>
    </source>
</evidence>
<sequence length="1826" mass="208609">MDLAIILQAALSPNPDERKGAEQRLDEMQYAPQHPVSLFQIIVDTNRDMAVRQVAAIHFKNFIAKNWSPDHHSTISVSPSDKEILRNHILLFLPQLPPLLRVQLGECLKTVIHSDYPEQFPHLLDWIKHNLQDQQQVHAALFVLRILSRKYEFKSDEERTPVYGVVQQTFPLLLNIFNAFIQIANPSIEVADLIKLICKIFWSSIYLEVPKLLFDQNVFNAWMVLFLNVLERPVPLEGQPADPELRKSWGWWKVKKWTVHILNRLYTRFGDLKLQNLENKAFAQMFQKHYAGKILDCYLSLLNVIRVGGYLPDRVINLVLQYLSNSISKNSMYAALQPRLDVLLFEIVFPLMCFNDNDQKLWDEDPHEYVRKGYDIIEDLYSPKTASMDFVSELIRKRGKDNLHKFIQFMVEILKRYDETPAEYKPYRQKDGALLAIGALCDKLKHTEPYKSELEHMLVQHVFPEFNSPVGHLRAKAAWVAGQYAHISFSDQNNFRNALQCVVGGMRDPELPVRIDSVFALRSFVEACKDLNEIRPILPQLLDEFFKLMNEIENEDLVFTLETIVDKFGEEMAPYALGLCQNLAAAFWRCMNTAEADDEADDPGALAAVGCLRAISTILESVSSLPHLFVQFEPTLLPIMRRMLTTDGQAEVFEEVLEIVSYMTFFSPTISLEMWSLWPLMMEALADWAIDFFTNILVPLDNYISRGTAHFLTCKEPDYQQSLWNMISSVMADKNMEDNDIEPAPKLVEVFLLNCKGQVDQWVDPYIRITVERLHRTEKSHLKCLLMQVIADAFYYNAALTLTILQKLGVASEIFNLWFNMLQEVKKNGLRANFKRSVFSCLFTIPLHFASMEHDKKVCCLGLTSLLALPTGQLPGDALGQVLRATLDLLVAYKDQVAEAAKEEGAEDDDDMDDFQTDDEDEDGNGSDKEMGIDAEDGDEADSSKFRKLAEQTKTFRPNDEDDDDSDDDFSDDEELQSPIDDVDPFVFFVDTMKVLQSSDPLGFQNLTQTLEFSYQALANGVTQHAELRRGEIEKEKLEKSLVPRPIHWMTRQWLDNATSLAFFCCHIDRPKGSNIDLRREAKWKCKMEFDADDIFRDDEDDAEAQLSLLENESSKEYVVYLVDASPKMFNTICPAEEEQEVETHFHIAISCISQTLKTQIINKSYDQVAICFFNTREKKNLQNLNSVFVFTVPEREFLDRPTARLIKEFDQLEGKFSGFLAVVVDIDNHFESFSKNVGSQHGIVSETRENSLYNAIWVAQALLRKGSAKTVDKRILLFTNDDDPFGHVKGAVKSDMIRMTLQRAKDAQDLGLSIELLPLSFPNEVFKVSQFYADLIGLEGDDLVDFMPAAGNKYVKEEIYGDRIIGAGSRVRGTMDSGCGEPNLLATHYHPYRYDTQNEAEKLVDEMLQAGIIQYNTQTGSRENTIRKLEDMKDQLRKRMFTKRIVKRLKFTIVNGITIELNSYALIRHTVPGAITWLDSVTNRPLKNHNVLEFSLSERTFICGDTGALVEESTRRFHPYKKYTFLSSCLEGKSDNVASWCWKAFCRNRVSKKHYLQRVGGLSAIWSLEDNNVHPVTRNLGTDSSMCTFIALHRSMIQLNRFAVAFSGSSSRPQLVALIAQDEVIQLGCQIEPPGMHMIYLPYSDDIRVVEERYLDTSGMVTKASADQIKKAADLIKRVDLKEFSVSQFTNPALQRHYAVLQALALEEDDIPEMKDETLPDEEGLARPGVVRALEEFKTSVYGDNYDEENVQGIGKPTEASKKRKANAEFATKECEQYDWSELADTGKLKDLTVVELKYYLTAHNLPVSGKKEAIVSRILSHMGK</sequence>
<evidence type="ECO:0000256" key="6">
    <source>
        <dbReference type="ARBA" id="ARBA00022448"/>
    </source>
</evidence>
<feature type="domain" description="Importin N-terminal" evidence="21">
    <location>
        <begin position="21"/>
        <end position="95"/>
    </location>
</feature>
<dbReference type="FunFam" id="3.40.50.410:FF:000068">
    <property type="entry name" value="ATP-dependent DNA helicase 2 subunit KU70"/>
    <property type="match status" value="1"/>
</dbReference>
<dbReference type="SUPFAM" id="SSF100939">
    <property type="entry name" value="SPOC domain-like"/>
    <property type="match status" value="1"/>
</dbReference>
<dbReference type="Pfam" id="PF03731">
    <property type="entry name" value="Ku_N"/>
    <property type="match status" value="1"/>
</dbReference>
<keyword evidence="10" id="KW-0378">Hydrolase</keyword>
<comment type="subcellular location">
    <subcellularLocation>
        <location evidence="2">Cytoplasm</location>
    </subcellularLocation>
    <subcellularLocation>
        <location evidence="1">Nucleus</location>
    </subcellularLocation>
</comment>
<evidence type="ECO:0000256" key="14">
    <source>
        <dbReference type="ARBA" id="ARBA00022990"/>
    </source>
</evidence>
<feature type="domain" description="SAP" evidence="22">
    <location>
        <begin position="1790"/>
        <end position="1824"/>
    </location>
</feature>
<dbReference type="GO" id="GO:0005524">
    <property type="term" value="F:ATP binding"/>
    <property type="evidence" value="ECO:0007669"/>
    <property type="project" value="UniProtKB-KW"/>
</dbReference>
<dbReference type="Pfam" id="PF02037">
    <property type="entry name" value="SAP"/>
    <property type="match status" value="1"/>
</dbReference>
<evidence type="ECO:0000313" key="24">
    <source>
        <dbReference type="Proteomes" id="UP001189624"/>
    </source>
</evidence>
<dbReference type="InterPro" id="IPR036465">
    <property type="entry name" value="vWFA_dom_sf"/>
</dbReference>
<evidence type="ECO:0000256" key="20">
    <source>
        <dbReference type="SAM" id="MobiDB-lite"/>
    </source>
</evidence>
<keyword evidence="14" id="KW-0007">Acetylation</keyword>
<evidence type="ECO:0000256" key="17">
    <source>
        <dbReference type="ARBA" id="ARBA00023204"/>
    </source>
</evidence>
<comment type="catalytic activity">
    <reaction evidence="19">
        <text>ATP + H2O = ADP + phosphate + H(+)</text>
        <dbReference type="Rhea" id="RHEA:13065"/>
        <dbReference type="ChEBI" id="CHEBI:15377"/>
        <dbReference type="ChEBI" id="CHEBI:15378"/>
        <dbReference type="ChEBI" id="CHEBI:30616"/>
        <dbReference type="ChEBI" id="CHEBI:43474"/>
        <dbReference type="ChEBI" id="CHEBI:456216"/>
        <dbReference type="EC" id="3.6.4.12"/>
    </reaction>
</comment>
<dbReference type="GO" id="GO:0005635">
    <property type="term" value="C:nuclear envelope"/>
    <property type="evidence" value="ECO:0007669"/>
    <property type="project" value="TreeGrafter"/>
</dbReference>
<proteinExistence type="inferred from homology"/>
<evidence type="ECO:0000256" key="18">
    <source>
        <dbReference type="ARBA" id="ARBA00023242"/>
    </source>
</evidence>
<dbReference type="InterPro" id="IPR013713">
    <property type="entry name" value="XPO2_central"/>
</dbReference>
<dbReference type="PANTHER" id="PTHR10997:SF69">
    <property type="entry name" value="IMPORTIN-LIKE PROTEIN"/>
    <property type="match status" value="1"/>
</dbReference>
<dbReference type="Gene3D" id="1.10.720.30">
    <property type="entry name" value="SAP domain"/>
    <property type="match status" value="1"/>
</dbReference>
<keyword evidence="12" id="KW-0067">ATP-binding</keyword>
<dbReference type="GO" id="GO:0016787">
    <property type="term" value="F:hydrolase activity"/>
    <property type="evidence" value="ECO:0007669"/>
    <property type="project" value="UniProtKB-KW"/>
</dbReference>
<evidence type="ECO:0000256" key="1">
    <source>
        <dbReference type="ARBA" id="ARBA00004123"/>
    </source>
</evidence>
<evidence type="ECO:0000256" key="15">
    <source>
        <dbReference type="ARBA" id="ARBA00023125"/>
    </source>
</evidence>
<dbReference type="FunFam" id="1.25.10.10:FF:000177">
    <property type="entry name" value="Importin beta-like SAD2"/>
    <property type="match status" value="1"/>
</dbReference>
<dbReference type="Gene3D" id="2.40.290.10">
    <property type="match status" value="1"/>
</dbReference>
<dbReference type="FunFam" id="1.10.720.30:FF:000021">
    <property type="entry name" value="ATP-dependent DNA helicase 2 subunit KU70"/>
    <property type="match status" value="1"/>
</dbReference>
<evidence type="ECO:0000256" key="7">
    <source>
        <dbReference type="ARBA" id="ARBA00022490"/>
    </source>
</evidence>
<dbReference type="Pfam" id="PF08506">
    <property type="entry name" value="Cse1"/>
    <property type="match status" value="1"/>
</dbReference>
<keyword evidence="16" id="KW-0233">DNA recombination</keyword>
<dbReference type="GO" id="GO:0003678">
    <property type="term" value="F:DNA helicase activity"/>
    <property type="evidence" value="ECO:0007669"/>
    <property type="project" value="UniProtKB-EC"/>
</dbReference>
<dbReference type="GO" id="GO:0006310">
    <property type="term" value="P:DNA recombination"/>
    <property type="evidence" value="ECO:0007669"/>
    <property type="project" value="UniProtKB-KW"/>
</dbReference>
<evidence type="ECO:0000256" key="13">
    <source>
        <dbReference type="ARBA" id="ARBA00022927"/>
    </source>
</evidence>
<comment type="similarity">
    <text evidence="4">Belongs to the importin beta family.</text>
</comment>
<keyword evidence="15" id="KW-0238">DNA-binding</keyword>
<feature type="compositionally biased region" description="Acidic residues" evidence="20">
    <location>
        <begin position="905"/>
        <end position="925"/>
    </location>
</feature>
<dbReference type="SMART" id="SM00913">
    <property type="entry name" value="IBN_N"/>
    <property type="match status" value="1"/>
</dbReference>
<dbReference type="GO" id="GO:0003677">
    <property type="term" value="F:DNA binding"/>
    <property type="evidence" value="ECO:0007669"/>
    <property type="project" value="UniProtKB-KW"/>
</dbReference>
<dbReference type="InterPro" id="IPR016194">
    <property type="entry name" value="SPOC-like_C_dom_sf"/>
</dbReference>
<evidence type="ECO:0000259" key="22">
    <source>
        <dbReference type="PROSITE" id="PS50800"/>
    </source>
</evidence>
<evidence type="ECO:0000256" key="16">
    <source>
        <dbReference type="ARBA" id="ARBA00023172"/>
    </source>
</evidence>
<dbReference type="InterPro" id="IPR016024">
    <property type="entry name" value="ARM-type_fold"/>
</dbReference>
<dbReference type="InterPro" id="IPR006164">
    <property type="entry name" value="DNA_bd_Ku70/Ku80"/>
</dbReference>
<dbReference type="GO" id="GO:0006606">
    <property type="term" value="P:protein import into nucleus"/>
    <property type="evidence" value="ECO:0007669"/>
    <property type="project" value="TreeGrafter"/>
</dbReference>
<dbReference type="PROSITE" id="PS50166">
    <property type="entry name" value="IMPORTIN_B_NT"/>
    <property type="match status" value="1"/>
</dbReference>
<dbReference type="Gene3D" id="1.25.10.10">
    <property type="entry name" value="Leucine-rich Repeat Variant"/>
    <property type="match status" value="1"/>
</dbReference>
<dbReference type="Gene3D" id="1.10.1600.10">
    <property type="match status" value="1"/>
</dbReference>
<dbReference type="InterPro" id="IPR058669">
    <property type="entry name" value="TPR_IPO7/11-like"/>
</dbReference>
<evidence type="ECO:0000256" key="10">
    <source>
        <dbReference type="ARBA" id="ARBA00022801"/>
    </source>
</evidence>
<dbReference type="Gramene" id="rna-AYBTSS11_LOCUS29989">
    <property type="protein sequence ID" value="CAJ1977819.1"/>
    <property type="gene ID" value="gene-AYBTSS11_LOCUS29989"/>
</dbReference>
<evidence type="ECO:0000313" key="23">
    <source>
        <dbReference type="EMBL" id="CAJ1977819.1"/>
    </source>
</evidence>
<evidence type="ECO:0000256" key="2">
    <source>
        <dbReference type="ARBA" id="ARBA00004496"/>
    </source>
</evidence>
<dbReference type="GO" id="GO:0005829">
    <property type="term" value="C:cytosol"/>
    <property type="evidence" value="ECO:0007669"/>
    <property type="project" value="TreeGrafter"/>
</dbReference>
<keyword evidence="17" id="KW-0234">DNA repair</keyword>
<evidence type="ECO:0000256" key="19">
    <source>
        <dbReference type="ARBA" id="ARBA00047995"/>
    </source>
</evidence>
<keyword evidence="18" id="KW-0539">Nucleus</keyword>
<reference evidence="23" key="1">
    <citation type="submission" date="2023-10" db="EMBL/GenBank/DDBJ databases">
        <authorList>
            <person name="Domelevo Entfellner J.-B."/>
        </authorList>
    </citation>
    <scope>NUCLEOTIDE SEQUENCE</scope>
</reference>
<feature type="compositionally biased region" description="Acidic residues" evidence="20">
    <location>
        <begin position="960"/>
        <end position="978"/>
    </location>
</feature>
<evidence type="ECO:0000256" key="4">
    <source>
        <dbReference type="ARBA" id="ARBA00007991"/>
    </source>
</evidence>